<feature type="compositionally biased region" description="Polar residues" evidence="1">
    <location>
        <begin position="277"/>
        <end position="290"/>
    </location>
</feature>
<evidence type="ECO:0000313" key="4">
    <source>
        <dbReference type="EMBL" id="CDQ75084.1"/>
    </source>
</evidence>
<dbReference type="InterPro" id="IPR044294">
    <property type="entry name" value="Lipase-like"/>
</dbReference>
<name>A0A060XCP7_ONCMY</name>
<feature type="domain" description="DUF676" evidence="3">
    <location>
        <begin position="786"/>
        <end position="920"/>
    </location>
</feature>
<dbReference type="Pfam" id="PF05057">
    <property type="entry name" value="DUF676"/>
    <property type="match status" value="2"/>
</dbReference>
<dbReference type="PaxDb" id="8022-A0A060XCP7"/>
<evidence type="ECO:0000256" key="2">
    <source>
        <dbReference type="SAM" id="Phobius"/>
    </source>
</evidence>
<feature type="compositionally biased region" description="Acidic residues" evidence="1">
    <location>
        <begin position="425"/>
        <end position="442"/>
    </location>
</feature>
<protein>
    <recommendedName>
        <fullName evidence="3">DUF676 domain-containing protein</fullName>
    </recommendedName>
</protein>
<dbReference type="STRING" id="8022.A0A060XCP7"/>
<dbReference type="FunFam" id="3.40.50.1820:FF:000923">
    <property type="entry name" value="Family with sequence similarity 135 member B"/>
    <property type="match status" value="1"/>
</dbReference>
<reference evidence="4" key="1">
    <citation type="journal article" date="2014" name="Nat. Commun.">
        <title>The rainbow trout genome provides novel insights into evolution after whole-genome duplication in vertebrates.</title>
        <authorList>
            <person name="Berthelot C."/>
            <person name="Brunet F."/>
            <person name="Chalopin D."/>
            <person name="Juanchich A."/>
            <person name="Bernard M."/>
            <person name="Noel B."/>
            <person name="Bento P."/>
            <person name="Da Silva C."/>
            <person name="Labadie K."/>
            <person name="Alberti A."/>
            <person name="Aury J.M."/>
            <person name="Louis A."/>
            <person name="Dehais P."/>
            <person name="Bardou P."/>
            <person name="Montfort J."/>
            <person name="Klopp C."/>
            <person name="Cabau C."/>
            <person name="Gaspin C."/>
            <person name="Thorgaard G.H."/>
            <person name="Boussaha M."/>
            <person name="Quillet E."/>
            <person name="Guyomard R."/>
            <person name="Galiana D."/>
            <person name="Bobe J."/>
            <person name="Volff J.N."/>
            <person name="Genet C."/>
            <person name="Wincker P."/>
            <person name="Jaillon O."/>
            <person name="Roest Crollius H."/>
            <person name="Guiguen Y."/>
        </authorList>
    </citation>
    <scope>NUCLEOTIDE SEQUENCE [LARGE SCALE GENOMIC DNA]</scope>
</reference>
<feature type="compositionally biased region" description="Polar residues" evidence="1">
    <location>
        <begin position="443"/>
        <end position="456"/>
    </location>
</feature>
<dbReference type="PANTHER" id="PTHR12482:SF3">
    <property type="entry name" value="PROTEIN FAM135B"/>
    <property type="match status" value="1"/>
</dbReference>
<dbReference type="EMBL" id="FR905025">
    <property type="protein sequence ID" value="CDQ75084.1"/>
    <property type="molecule type" value="Genomic_DNA"/>
</dbReference>
<feature type="compositionally biased region" description="Basic and acidic residues" evidence="1">
    <location>
        <begin position="323"/>
        <end position="339"/>
    </location>
</feature>
<feature type="compositionally biased region" description="Polar residues" evidence="1">
    <location>
        <begin position="409"/>
        <end position="424"/>
    </location>
</feature>
<gene>
    <name evidence="4" type="ORF">GSONMT00021487001</name>
</gene>
<proteinExistence type="predicted"/>
<dbReference type="InterPro" id="IPR007751">
    <property type="entry name" value="DUF676_lipase-like"/>
</dbReference>
<keyword evidence="2" id="KW-0812">Transmembrane</keyword>
<reference evidence="4" key="2">
    <citation type="submission" date="2014-03" db="EMBL/GenBank/DDBJ databases">
        <authorList>
            <person name="Genoscope - CEA"/>
        </authorList>
    </citation>
    <scope>NUCLEOTIDE SEQUENCE</scope>
</reference>
<organism evidence="4 5">
    <name type="scientific">Oncorhynchus mykiss</name>
    <name type="common">Rainbow trout</name>
    <name type="synonym">Salmo gairdneri</name>
    <dbReference type="NCBI Taxonomy" id="8022"/>
    <lineage>
        <taxon>Eukaryota</taxon>
        <taxon>Metazoa</taxon>
        <taxon>Chordata</taxon>
        <taxon>Craniata</taxon>
        <taxon>Vertebrata</taxon>
        <taxon>Euteleostomi</taxon>
        <taxon>Actinopterygii</taxon>
        <taxon>Neopterygii</taxon>
        <taxon>Teleostei</taxon>
        <taxon>Protacanthopterygii</taxon>
        <taxon>Salmoniformes</taxon>
        <taxon>Salmonidae</taxon>
        <taxon>Salmoninae</taxon>
        <taxon>Oncorhynchus</taxon>
    </lineage>
</organism>
<feature type="region of interest" description="Disordered" evidence="1">
    <location>
        <begin position="398"/>
        <end position="456"/>
    </location>
</feature>
<evidence type="ECO:0000259" key="3">
    <source>
        <dbReference type="Pfam" id="PF05057"/>
    </source>
</evidence>
<keyword evidence="2" id="KW-1133">Transmembrane helix</keyword>
<dbReference type="Gene3D" id="3.40.50.1820">
    <property type="entry name" value="alpha/beta hydrolase"/>
    <property type="match status" value="1"/>
</dbReference>
<feature type="compositionally biased region" description="Basic and acidic residues" evidence="1">
    <location>
        <begin position="293"/>
        <end position="305"/>
    </location>
</feature>
<feature type="region of interest" description="Disordered" evidence="1">
    <location>
        <begin position="225"/>
        <end position="384"/>
    </location>
</feature>
<dbReference type="AlphaFoldDB" id="A0A060XCP7"/>
<evidence type="ECO:0000256" key="1">
    <source>
        <dbReference type="SAM" id="MobiDB-lite"/>
    </source>
</evidence>
<accession>A0A060XCP7</accession>
<dbReference type="InterPro" id="IPR029058">
    <property type="entry name" value="AB_hydrolase_fold"/>
</dbReference>
<feature type="domain" description="DUF676" evidence="3">
    <location>
        <begin position="939"/>
        <end position="1009"/>
    </location>
</feature>
<evidence type="ECO:0000313" key="5">
    <source>
        <dbReference type="Proteomes" id="UP000193380"/>
    </source>
</evidence>
<dbReference type="Proteomes" id="UP000193380">
    <property type="component" value="Unassembled WGS sequence"/>
</dbReference>
<dbReference type="SUPFAM" id="SSF53474">
    <property type="entry name" value="alpha/beta-Hydrolases"/>
    <property type="match status" value="1"/>
</dbReference>
<dbReference type="PANTHER" id="PTHR12482">
    <property type="entry name" value="LIPASE ROG1-RELATED-RELATED"/>
    <property type="match status" value="1"/>
</dbReference>
<sequence>MCLSPLPRVYPLSSPPPLLPSSLQGSFYVPSENCLQRAHTWHGRLCRLLLVVHRGLRSYYTTVMKEIPQLDQVDIDELPVEETLTLLRTELQLQEGHEKVAEQICRDLTQLCSQLSALWTRFLEAAVPNTHILSHLAQEHHTLRVRRFSEAYFFTEHPKETSLTFQEDLINRHGQIAVEVRSSNYLTRMPPLPVECLDIDGDWNSLPIIFEDRYVESPRTDWGSYIPTPMSTSEQAIPDPPVTDSNNSPPPLDQLTSSPAIPTQEPKDSEDCMDLSTHGSLIGEQSTSIITDKIGETSESDKADPDQGEPDQGEPVQPGDPEEQAKAEEKSEESPDHPLTHPLPTDLRRELAHRGVVGVGGPKIMNRSPSVISDSGIERGGGMGIQASLTSISSLPYEDDEEQRYQQQLSKLTKSVSAPQISSPEDTEEDQGGAEAEVDTESEGTSGYQDQEVGCSSISTAPTHSCHVLKETLRSNESALPVALSDTQDMKAVLSGISRVPEVLLFQQYVECHDDMKDPAVVSQMEDKKHHRGDSCGVPNSVDPGPCEVDFAPCSCETKPCEHDSGVLVDDVEDNPVRNDCQSLHQIGLHRVGLRDLVVVSQRKSLHDPRPIPSIPNHTERPIHLIGLTVNDRARSDDLIGLPANEREQLDLNGQTKPAKIPRSGLSFMNRKVVEVVNMSVSCAPTCLPFSSVLRDSPSISGISTRQAASPITHQPLGSFGIISSSSSNSLGPDDDTNERMLHFYRSKEDLVKDLVFQATLYSDLPHLASDLPYFPPEEEDEEFEDGIHLVVCVHGLDGNSADLRLVKTFIELGLPGSRLDFLMSERNQTDTFADFDTMTDRLIDEIIQHIQLYNLTVGRISFIGHSLGNVIIRSVLTRPRFRCYLVKLHTFLSLSGPHLGTLYNNSTLVSTGLWLTSVVVLGLWLMSVVVTGLWLTSVVVLGLWLMQKLKKSGSLLQLTCRDHTDPRKTFLYLLSQKPGLQFFKNVVLVASPQDRYVPFHSARIEMCRTALKDRTTGPVYTEMINNLLQPLVGAKDCCLIRQNVFHALPNTANTLIGRAAHIAVLDSELFLEKFFLVAGLNYFK</sequence>
<keyword evidence="2" id="KW-0472">Membrane</keyword>
<feature type="transmembrane region" description="Helical" evidence="2">
    <location>
        <begin position="924"/>
        <end position="947"/>
    </location>
</feature>